<evidence type="ECO:0000259" key="8">
    <source>
        <dbReference type="Pfam" id="PF05504"/>
    </source>
</evidence>
<dbReference type="AlphaFoldDB" id="A0A1I0C3S9"/>
<dbReference type="PANTHER" id="PTHR35789:SF1">
    <property type="entry name" value="SPORE GERMINATION PROTEIN B3"/>
    <property type="match status" value="1"/>
</dbReference>
<evidence type="ECO:0000256" key="6">
    <source>
        <dbReference type="ARBA" id="ARBA00023139"/>
    </source>
</evidence>
<reference evidence="11" key="1">
    <citation type="submission" date="2016-10" db="EMBL/GenBank/DDBJ databases">
        <authorList>
            <person name="Varghese N."/>
            <person name="Submissions S."/>
        </authorList>
    </citation>
    <scope>NUCLEOTIDE SEQUENCE [LARGE SCALE GENOMIC DNA]</scope>
    <source>
        <strain evidence="11">CGMCC 1.3566</strain>
    </source>
</reference>
<keyword evidence="7" id="KW-0449">Lipoprotein</keyword>
<sequence length="364" mass="41958">MKNLYKLSGLFFFLILLLSSCGFKDIDKRSFVVGIGIDQLEQEQEGYEVTLKMAYPASETKELGNQFQLISAKGSTIAEAIRFIKAKVGNELDFGHMKMIIIGEKILTKDIEKTMDWFTRRRDIQQIALLSVGKPDAKTILSVKPKGERLPSNKLFMFFDETGTESPYVTTKFLYEFRRDLVERGMDGYLPIVESEEDNFSITTMAVIKKGEKPLILNKKETKVFNILKKSYDKESLKVNAQDQFFMLAVDSLNTSYRIKDSKKPKIKFKVDVEGTIEESKVKLRKGKLDKYNKLTEETFKKDIKKLLQKFQDTNIDPIGFGLRYRAMHTGPEKKKWKNWKDLYPEIDINVQVNAEITGTGIIE</sequence>
<dbReference type="Gene3D" id="3.30.300.210">
    <property type="entry name" value="Nutrient germinant receptor protein C, domain 3"/>
    <property type="match status" value="1"/>
</dbReference>
<dbReference type="EMBL" id="FOHJ01000003">
    <property type="protein sequence ID" value="SET13768.1"/>
    <property type="molecule type" value="Genomic_DNA"/>
</dbReference>
<organism evidence="10 11">
    <name type="scientific">Salinibacillus kushneri</name>
    <dbReference type="NCBI Taxonomy" id="237682"/>
    <lineage>
        <taxon>Bacteria</taxon>
        <taxon>Bacillati</taxon>
        <taxon>Bacillota</taxon>
        <taxon>Bacilli</taxon>
        <taxon>Bacillales</taxon>
        <taxon>Bacillaceae</taxon>
        <taxon>Salinibacillus</taxon>
    </lineage>
</organism>
<dbReference type="Pfam" id="PF05504">
    <property type="entry name" value="Spore_GerAC"/>
    <property type="match status" value="1"/>
</dbReference>
<dbReference type="Gene3D" id="6.20.190.10">
    <property type="entry name" value="Nutrient germinant receptor protein C, domain 1"/>
    <property type="match status" value="1"/>
</dbReference>
<keyword evidence="11" id="KW-1185">Reference proteome</keyword>
<dbReference type="InterPro" id="IPR046953">
    <property type="entry name" value="Spore_GerAC-like_C"/>
</dbReference>
<dbReference type="InterPro" id="IPR057336">
    <property type="entry name" value="GerAC_N"/>
</dbReference>
<dbReference type="Pfam" id="PF25198">
    <property type="entry name" value="Spore_GerAC_N"/>
    <property type="match status" value="1"/>
</dbReference>
<dbReference type="STRING" id="237682.SAMN05421676_10314"/>
<gene>
    <name evidence="10" type="ORF">SAMN05421676_10314</name>
</gene>
<feature type="domain" description="Spore germination GerAC-like C-terminal" evidence="8">
    <location>
        <begin position="205"/>
        <end position="361"/>
    </location>
</feature>
<feature type="domain" description="Spore germination protein N-terminal" evidence="9">
    <location>
        <begin position="24"/>
        <end position="194"/>
    </location>
</feature>
<comment type="similarity">
    <text evidence="2">Belongs to the GerABKC lipoprotein family.</text>
</comment>
<evidence type="ECO:0000313" key="11">
    <source>
        <dbReference type="Proteomes" id="UP000199095"/>
    </source>
</evidence>
<evidence type="ECO:0000259" key="9">
    <source>
        <dbReference type="Pfam" id="PF25198"/>
    </source>
</evidence>
<name>A0A1I0C3S9_9BACI</name>
<dbReference type="PANTHER" id="PTHR35789">
    <property type="entry name" value="SPORE GERMINATION PROTEIN B3"/>
    <property type="match status" value="1"/>
</dbReference>
<dbReference type="GO" id="GO:0009847">
    <property type="term" value="P:spore germination"/>
    <property type="evidence" value="ECO:0007669"/>
    <property type="project" value="InterPro"/>
</dbReference>
<keyword evidence="6" id="KW-0564">Palmitate</keyword>
<dbReference type="RefSeq" id="WP_093132548.1">
    <property type="nucleotide sequence ID" value="NZ_FOHJ01000003.1"/>
</dbReference>
<evidence type="ECO:0000256" key="1">
    <source>
        <dbReference type="ARBA" id="ARBA00004635"/>
    </source>
</evidence>
<proteinExistence type="inferred from homology"/>
<evidence type="ECO:0000256" key="5">
    <source>
        <dbReference type="ARBA" id="ARBA00023136"/>
    </source>
</evidence>
<dbReference type="GO" id="GO:0016020">
    <property type="term" value="C:membrane"/>
    <property type="evidence" value="ECO:0007669"/>
    <property type="project" value="UniProtKB-SubCell"/>
</dbReference>
<dbReference type="NCBIfam" id="TIGR02887">
    <property type="entry name" value="spore_ger_x_C"/>
    <property type="match status" value="1"/>
</dbReference>
<keyword evidence="4" id="KW-0732">Signal</keyword>
<dbReference type="InterPro" id="IPR008844">
    <property type="entry name" value="Spore_GerAC-like"/>
</dbReference>
<keyword evidence="5" id="KW-0472">Membrane</keyword>
<protein>
    <submittedName>
        <fullName evidence="10">Spore germination protein KC</fullName>
    </submittedName>
</protein>
<evidence type="ECO:0000256" key="7">
    <source>
        <dbReference type="ARBA" id="ARBA00023288"/>
    </source>
</evidence>
<dbReference type="Proteomes" id="UP000199095">
    <property type="component" value="Unassembled WGS sequence"/>
</dbReference>
<dbReference type="OrthoDB" id="2433998at2"/>
<dbReference type="PROSITE" id="PS51257">
    <property type="entry name" value="PROKAR_LIPOPROTEIN"/>
    <property type="match status" value="1"/>
</dbReference>
<keyword evidence="3" id="KW-0309">Germination</keyword>
<comment type="subcellular location">
    <subcellularLocation>
        <location evidence="1">Membrane</location>
        <topology evidence="1">Lipid-anchor</topology>
    </subcellularLocation>
</comment>
<accession>A0A1I0C3S9</accession>
<evidence type="ECO:0000256" key="2">
    <source>
        <dbReference type="ARBA" id="ARBA00007886"/>
    </source>
</evidence>
<dbReference type="InterPro" id="IPR038501">
    <property type="entry name" value="Spore_GerAC_C_sf"/>
</dbReference>
<evidence type="ECO:0000256" key="3">
    <source>
        <dbReference type="ARBA" id="ARBA00022544"/>
    </source>
</evidence>
<evidence type="ECO:0000256" key="4">
    <source>
        <dbReference type="ARBA" id="ARBA00022729"/>
    </source>
</evidence>
<evidence type="ECO:0000313" key="10">
    <source>
        <dbReference type="EMBL" id="SET13768.1"/>
    </source>
</evidence>